<keyword evidence="2" id="KW-0121">Carboxypeptidase</keyword>
<reference evidence="2" key="1">
    <citation type="submission" date="2020-10" db="EMBL/GenBank/DDBJ databases">
        <authorList>
            <person name="Gilroy R."/>
        </authorList>
    </citation>
    <scope>NUCLEOTIDE SEQUENCE</scope>
    <source>
        <strain evidence="2">ChiBcec2-4451</strain>
    </source>
</reference>
<dbReference type="Proteomes" id="UP000886723">
    <property type="component" value="Unassembled WGS sequence"/>
</dbReference>
<accession>A0A9D1T5T2</accession>
<dbReference type="InterPro" id="IPR011990">
    <property type="entry name" value="TPR-like_helical_dom_sf"/>
</dbReference>
<dbReference type="InterPro" id="IPR008969">
    <property type="entry name" value="CarboxyPept-like_regulatory"/>
</dbReference>
<proteinExistence type="predicted"/>
<evidence type="ECO:0000256" key="1">
    <source>
        <dbReference type="PROSITE-ProRule" id="PRU00339"/>
    </source>
</evidence>
<evidence type="ECO:0000313" key="3">
    <source>
        <dbReference type="Proteomes" id="UP000886723"/>
    </source>
</evidence>
<dbReference type="Gene3D" id="1.25.40.10">
    <property type="entry name" value="Tetratricopeptide repeat domain"/>
    <property type="match status" value="1"/>
</dbReference>
<dbReference type="Pfam" id="PF13620">
    <property type="entry name" value="CarboxypepD_reg"/>
    <property type="match status" value="1"/>
</dbReference>
<evidence type="ECO:0000313" key="2">
    <source>
        <dbReference type="EMBL" id="HIV12612.1"/>
    </source>
</evidence>
<protein>
    <submittedName>
        <fullName evidence="2">Carboxypeptidase regulatory-like domain-containing protein</fullName>
    </submittedName>
</protein>
<sequence>MEEKRIKRRNIILIAVLLAALLAAGIAGAFLIRGRMKTEAYRTYTDRGQRYMEEMDYENAIAQFELAVEQNPDAENGYVNLYEALYAAGYLNQAESVLRQGLEITGSARLELLLARYLEEGQPEGIRDLKGEETEETGENGEQGEAVLNTSFLQRLGSYLFEDYEREYGAGSASKEGSGYVVIHSGIDAEFYYDGQKMEAGREVPRDTARADYVRLKDLGMLFRNFSGSISLEEISALIGRQPSVNYSREQNSYVMEFTYRQVRAEIACDEAGQITGEDVWNRLTLPEASESEEESLEGTVIDAVTGEGIADAEITLISGDTGEEYTTVTDEDGVYSVEAPAGVYSMQVEKEGYVQDEQEIAIGEEEGSQEIILSPELAAGEIRAVLSWGSTPKDLDLHLSSEAYPDDPVFFGDKVLEGNNGTVAELDVDETSGYGPETITIYESGGSYVVGVHNFSGTGRIGETGASVRIYLPGQSPVTITAPDADGNFWTVCTIENGQIQIINEITEEAPSGWT</sequence>
<dbReference type="InterPro" id="IPR019734">
    <property type="entry name" value="TPR_rpt"/>
</dbReference>
<gene>
    <name evidence="2" type="ORF">IAA63_05655</name>
</gene>
<dbReference type="AlphaFoldDB" id="A0A9D1T5T2"/>
<keyword evidence="1" id="KW-0802">TPR repeat</keyword>
<dbReference type="SUPFAM" id="SSF49464">
    <property type="entry name" value="Carboxypeptidase regulatory domain-like"/>
    <property type="match status" value="1"/>
</dbReference>
<dbReference type="SUPFAM" id="SSF48452">
    <property type="entry name" value="TPR-like"/>
    <property type="match status" value="1"/>
</dbReference>
<dbReference type="GO" id="GO:0004180">
    <property type="term" value="F:carboxypeptidase activity"/>
    <property type="evidence" value="ECO:0007669"/>
    <property type="project" value="UniProtKB-KW"/>
</dbReference>
<keyword evidence="2" id="KW-0645">Protease</keyword>
<keyword evidence="2" id="KW-0378">Hydrolase</keyword>
<dbReference type="PROSITE" id="PS50005">
    <property type="entry name" value="TPR"/>
    <property type="match status" value="1"/>
</dbReference>
<organism evidence="2 3">
    <name type="scientific">Candidatus Pullilachnospira stercoravium</name>
    <dbReference type="NCBI Taxonomy" id="2840913"/>
    <lineage>
        <taxon>Bacteria</taxon>
        <taxon>Bacillati</taxon>
        <taxon>Bacillota</taxon>
        <taxon>Clostridia</taxon>
        <taxon>Lachnospirales</taxon>
        <taxon>Lachnospiraceae</taxon>
        <taxon>Lachnospiraceae incertae sedis</taxon>
        <taxon>Candidatus Pullilachnospira</taxon>
    </lineage>
</organism>
<feature type="repeat" description="TPR" evidence="1">
    <location>
        <begin position="41"/>
        <end position="74"/>
    </location>
</feature>
<reference evidence="2" key="2">
    <citation type="journal article" date="2021" name="PeerJ">
        <title>Extensive microbial diversity within the chicken gut microbiome revealed by metagenomics and culture.</title>
        <authorList>
            <person name="Gilroy R."/>
            <person name="Ravi A."/>
            <person name="Getino M."/>
            <person name="Pursley I."/>
            <person name="Horton D.L."/>
            <person name="Alikhan N.F."/>
            <person name="Baker D."/>
            <person name="Gharbi K."/>
            <person name="Hall N."/>
            <person name="Watson M."/>
            <person name="Adriaenssens E.M."/>
            <person name="Foster-Nyarko E."/>
            <person name="Jarju S."/>
            <person name="Secka A."/>
            <person name="Antonio M."/>
            <person name="Oren A."/>
            <person name="Chaudhuri R.R."/>
            <person name="La Ragione R."/>
            <person name="Hildebrand F."/>
            <person name="Pallen M.J."/>
        </authorList>
    </citation>
    <scope>NUCLEOTIDE SEQUENCE</scope>
    <source>
        <strain evidence="2">ChiBcec2-4451</strain>
    </source>
</reference>
<dbReference type="EMBL" id="DVON01000122">
    <property type="protein sequence ID" value="HIV12612.1"/>
    <property type="molecule type" value="Genomic_DNA"/>
</dbReference>
<name>A0A9D1T5T2_9FIRM</name>
<dbReference type="Gene3D" id="2.60.40.1120">
    <property type="entry name" value="Carboxypeptidase-like, regulatory domain"/>
    <property type="match status" value="1"/>
</dbReference>
<comment type="caution">
    <text evidence="2">The sequence shown here is derived from an EMBL/GenBank/DDBJ whole genome shotgun (WGS) entry which is preliminary data.</text>
</comment>